<dbReference type="AlphaFoldDB" id="S4MGA0"/>
<dbReference type="HOGENOM" id="CLU_056943_0_1_11"/>
<evidence type="ECO:0000313" key="3">
    <source>
        <dbReference type="Proteomes" id="UP000015001"/>
    </source>
</evidence>
<organism evidence="2 3">
    <name type="scientific">Streptomyces afghaniensis 772</name>
    <dbReference type="NCBI Taxonomy" id="1283301"/>
    <lineage>
        <taxon>Bacteria</taxon>
        <taxon>Bacillati</taxon>
        <taxon>Actinomycetota</taxon>
        <taxon>Actinomycetes</taxon>
        <taxon>Kitasatosporales</taxon>
        <taxon>Streptomycetaceae</taxon>
        <taxon>Streptomyces</taxon>
    </lineage>
</organism>
<dbReference type="Proteomes" id="UP000015001">
    <property type="component" value="Unassembled WGS sequence"/>
</dbReference>
<dbReference type="PATRIC" id="fig|1283301.3.peg.4371"/>
<dbReference type="Gene3D" id="1.10.10.10">
    <property type="entry name" value="Winged helix-like DNA-binding domain superfamily/Winged helix DNA-binding domain"/>
    <property type="match status" value="1"/>
</dbReference>
<evidence type="ECO:0000313" key="2">
    <source>
        <dbReference type="EMBL" id="EPJ38533.1"/>
    </source>
</evidence>
<keyword evidence="3" id="KW-1185">Reference proteome</keyword>
<dbReference type="GO" id="GO:0003677">
    <property type="term" value="F:DNA binding"/>
    <property type="evidence" value="ECO:0007669"/>
    <property type="project" value="InterPro"/>
</dbReference>
<dbReference type="GO" id="GO:0006355">
    <property type="term" value="P:regulation of DNA-templated transcription"/>
    <property type="evidence" value="ECO:0007669"/>
    <property type="project" value="InterPro"/>
</dbReference>
<dbReference type="InterPro" id="IPR000792">
    <property type="entry name" value="Tscrpt_reg_LuxR_C"/>
</dbReference>
<feature type="domain" description="HTH luxR-type" evidence="1">
    <location>
        <begin position="168"/>
        <end position="232"/>
    </location>
</feature>
<dbReference type="InterPro" id="IPR036388">
    <property type="entry name" value="WH-like_DNA-bd_sf"/>
</dbReference>
<evidence type="ECO:0000259" key="1">
    <source>
        <dbReference type="PROSITE" id="PS50043"/>
    </source>
</evidence>
<dbReference type="PANTHER" id="PTHR34293:SF1">
    <property type="entry name" value="HTH-TYPE TRANSCRIPTIONAL REGULATOR TRMBL2"/>
    <property type="match status" value="1"/>
</dbReference>
<dbReference type="PANTHER" id="PTHR34293">
    <property type="entry name" value="HTH-TYPE TRANSCRIPTIONAL REGULATOR TRMBL2"/>
    <property type="match status" value="1"/>
</dbReference>
<reference evidence="2 3" key="1">
    <citation type="submission" date="2013-02" db="EMBL/GenBank/DDBJ databases">
        <title>Draft Genome Sequence of Streptomyces afghaniensis, Which Produces Compounds of the Julimycin B-Complex.</title>
        <authorList>
            <person name="Gruening B.A."/>
            <person name="Praeg A."/>
            <person name="Erxleben A."/>
            <person name="Guenther S."/>
            <person name="Fiedler H.-P."/>
            <person name="Goodfellow M."/>
            <person name="Mueller M."/>
        </authorList>
    </citation>
    <scope>NUCLEOTIDE SEQUENCE [LARGE SCALE GENOMIC DNA]</scope>
    <source>
        <strain evidence="2 3">772</strain>
    </source>
</reference>
<dbReference type="InterPro" id="IPR016032">
    <property type="entry name" value="Sig_transdc_resp-reg_C-effctor"/>
</dbReference>
<name>S4MGA0_9ACTN</name>
<dbReference type="SUPFAM" id="SSF46894">
    <property type="entry name" value="C-terminal effector domain of the bipartite response regulators"/>
    <property type="match status" value="1"/>
</dbReference>
<dbReference type="PROSITE" id="PS50043">
    <property type="entry name" value="HTH_LUXR_2"/>
    <property type="match status" value="1"/>
</dbReference>
<sequence>MRTAIGSATETYRSHVRETEVPVRLIRGHDVIAGLISDAATSCQQELIVALPSGSRQADGMVDLAPLYAEVSQRRVRRRVLHQHTVRAHGPTMQFIKAHVAPEAEFRTVDKVFNHLVVFDRSIAFVPDQRFESTSTALLVEHPGLIHYLVSVFDDVWMRAQRMDVILTHRRPATTTVRRSVLRLLVDGHTDQVIARRLGLSPRTVANHIKAVADEFGSRSRAQLGYRLAAADVLTAAESFDSGHLGSLQRSPAGSQR</sequence>
<dbReference type="CDD" id="cd06170">
    <property type="entry name" value="LuxR_C_like"/>
    <property type="match status" value="1"/>
</dbReference>
<proteinExistence type="predicted"/>
<dbReference type="EMBL" id="AOPY01001455">
    <property type="protein sequence ID" value="EPJ38533.1"/>
    <property type="molecule type" value="Genomic_DNA"/>
</dbReference>
<dbReference type="InterPro" id="IPR051797">
    <property type="entry name" value="TrmB-like"/>
</dbReference>
<gene>
    <name evidence="2" type="ORF">STAFG_4399</name>
</gene>
<accession>S4MGA0</accession>
<comment type="caution">
    <text evidence="2">The sequence shown here is derived from an EMBL/GenBank/DDBJ whole genome shotgun (WGS) entry which is preliminary data.</text>
</comment>
<protein>
    <submittedName>
        <fullName evidence="2">Putative Bialaphos biosynthetic pathway regulatory protein</fullName>
    </submittedName>
</protein>
<dbReference type="Pfam" id="PF00196">
    <property type="entry name" value="GerE"/>
    <property type="match status" value="1"/>
</dbReference>
<dbReference type="SMART" id="SM00421">
    <property type="entry name" value="HTH_LUXR"/>
    <property type="match status" value="1"/>
</dbReference>